<proteinExistence type="predicted"/>
<name>A0A6A3CH97_HIBSY</name>
<evidence type="ECO:0000259" key="1">
    <source>
        <dbReference type="Pfam" id="PF07727"/>
    </source>
</evidence>
<dbReference type="EMBL" id="VEPZ02000351">
    <property type="protein sequence ID" value="KAE8726678.1"/>
    <property type="molecule type" value="Genomic_DNA"/>
</dbReference>
<accession>A0A6A3CH97</accession>
<evidence type="ECO:0000313" key="2">
    <source>
        <dbReference type="EMBL" id="KAE8726678.1"/>
    </source>
</evidence>
<dbReference type="PANTHER" id="PTHR11439">
    <property type="entry name" value="GAG-POL-RELATED RETROTRANSPOSON"/>
    <property type="match status" value="1"/>
</dbReference>
<protein>
    <recommendedName>
        <fullName evidence="1">Reverse transcriptase Ty1/copia-type domain-containing protein</fullName>
    </recommendedName>
</protein>
<organism evidence="2 3">
    <name type="scientific">Hibiscus syriacus</name>
    <name type="common">Rose of Sharon</name>
    <dbReference type="NCBI Taxonomy" id="106335"/>
    <lineage>
        <taxon>Eukaryota</taxon>
        <taxon>Viridiplantae</taxon>
        <taxon>Streptophyta</taxon>
        <taxon>Embryophyta</taxon>
        <taxon>Tracheophyta</taxon>
        <taxon>Spermatophyta</taxon>
        <taxon>Magnoliopsida</taxon>
        <taxon>eudicotyledons</taxon>
        <taxon>Gunneridae</taxon>
        <taxon>Pentapetalae</taxon>
        <taxon>rosids</taxon>
        <taxon>malvids</taxon>
        <taxon>Malvales</taxon>
        <taxon>Malvaceae</taxon>
        <taxon>Malvoideae</taxon>
        <taxon>Hibiscus</taxon>
    </lineage>
</organism>
<comment type="caution">
    <text evidence="2">The sequence shown here is derived from an EMBL/GenBank/DDBJ whole genome shotgun (WGS) entry which is preliminary data.</text>
</comment>
<dbReference type="SUPFAM" id="SSF56672">
    <property type="entry name" value="DNA/RNA polymerases"/>
    <property type="match status" value="1"/>
</dbReference>
<dbReference type="Pfam" id="PF07727">
    <property type="entry name" value="RVT_2"/>
    <property type="match status" value="2"/>
</dbReference>
<dbReference type="InterPro" id="IPR013103">
    <property type="entry name" value="RVT_2"/>
</dbReference>
<dbReference type="InterPro" id="IPR043502">
    <property type="entry name" value="DNA/RNA_pol_sf"/>
</dbReference>
<dbReference type="PANTHER" id="PTHR11439:SF455">
    <property type="entry name" value="RLK (RECEPTOR-LIKE PROTEIN KINASE) 8, PUTATIVE-RELATED"/>
    <property type="match status" value="1"/>
</dbReference>
<feature type="domain" description="Reverse transcriptase Ty1/copia-type" evidence="1">
    <location>
        <begin position="471"/>
        <end position="563"/>
    </location>
</feature>
<dbReference type="Proteomes" id="UP000436088">
    <property type="component" value="Unassembled WGS sequence"/>
</dbReference>
<keyword evidence="3" id="KW-1185">Reference proteome</keyword>
<dbReference type="AlphaFoldDB" id="A0A6A3CH97"/>
<sequence>MADSSSDSSPTLLPFNTMIHMVTIKFSSSNYLLWKSQLLPLIESQGLLGHVDDTFMSPPLFDPPTSQTPNNKYLAWKATDQRLLSILLSSLTDHCSKAHELHLKYDLQLMKRDTRFVTAYARAFKTLCDQLHAISHPVDGTDKVHWFLRGLGPEFSSFSTSQMAQTPSPIFLIFYLNQRVLKIFKNLYRLRRPQPLRLLLPETLLIVEVVLVHTVAVKIASAITPIMDKAVPMPLMVAVHHATRFAGRKNTLPIGVGASTHMTPAHSTLDQSSTYRALRLTSSIACPRHFLEAHDSLAGPSLQSSDSGSSSIESTELPSTAPIVAILMSSHPMLTQAKASIFKPHHPSNLVVLGSSGLLYALLVSTEPKGFKSVAKNPAWLAAMDEEVQALKNNCTWILVPHPTNTNIVPGLDYMDTFSPVIKATTVRVVLSLVVTNRWPLPQLDVKNAFLNGHFTEQVYMKQPPGHADTSLFVFHMQSNIIYLLLYVDNIVITCNNSSSLDSYTHKLHSEFATKDLGYLSYFLGLEVTPTTDGLFLSQLKYARDILSHAQLLESKHVHTPMVISHHLSSDGSLFSDPTIFRSLVGVLQYLTITRLDIAHVVNYINQFLHSLTDDHFLVVKRILCYVKGTLHFGLSFRPSVTFGTLVGYSDVDWEGYPDTRRSTSGYSIYLGDNLVSWSAKK</sequence>
<reference evidence="2" key="1">
    <citation type="submission" date="2019-09" db="EMBL/GenBank/DDBJ databases">
        <title>Draft genome information of white flower Hibiscus syriacus.</title>
        <authorList>
            <person name="Kim Y.-M."/>
        </authorList>
    </citation>
    <scope>NUCLEOTIDE SEQUENCE [LARGE SCALE GENOMIC DNA]</scope>
    <source>
        <strain evidence="2">YM2019G1</strain>
    </source>
</reference>
<gene>
    <name evidence="2" type="ORF">F3Y22_tig00006570pilonHSYRG00202</name>
</gene>
<evidence type="ECO:0000313" key="3">
    <source>
        <dbReference type="Proteomes" id="UP000436088"/>
    </source>
</evidence>
<feature type="domain" description="Reverse transcriptase Ty1/copia-type" evidence="1">
    <location>
        <begin position="409"/>
        <end position="468"/>
    </location>
</feature>